<keyword evidence="2" id="KW-1185">Reference proteome</keyword>
<reference evidence="1" key="2">
    <citation type="submission" date="2021-09" db="EMBL/GenBank/DDBJ databases">
        <authorList>
            <person name="Jia N."/>
            <person name="Wang J."/>
            <person name="Shi W."/>
            <person name="Du L."/>
            <person name="Sun Y."/>
            <person name="Zhan W."/>
            <person name="Jiang J."/>
            <person name="Wang Q."/>
            <person name="Zhang B."/>
            <person name="Ji P."/>
            <person name="Sakyi L.B."/>
            <person name="Cui X."/>
            <person name="Yuan T."/>
            <person name="Jiang B."/>
            <person name="Yang W."/>
            <person name="Lam T.T.-Y."/>
            <person name="Chang Q."/>
            <person name="Ding S."/>
            <person name="Wang X."/>
            <person name="Zhu J."/>
            <person name="Ruan X."/>
            <person name="Zhao L."/>
            <person name="Wei J."/>
            <person name="Que T."/>
            <person name="Du C."/>
            <person name="Cheng J."/>
            <person name="Dai P."/>
            <person name="Han X."/>
            <person name="Huang E."/>
            <person name="Gao Y."/>
            <person name="Liu J."/>
            <person name="Shao H."/>
            <person name="Ye R."/>
            <person name="Li L."/>
            <person name="Wei W."/>
            <person name="Wang X."/>
            <person name="Wang C."/>
            <person name="Huo Q."/>
            <person name="Li W."/>
            <person name="Guo W."/>
            <person name="Chen H."/>
            <person name="Chen S."/>
            <person name="Zhou L."/>
            <person name="Zhou L."/>
            <person name="Ni X."/>
            <person name="Tian J."/>
            <person name="Zhou Y."/>
            <person name="Sheng Y."/>
            <person name="Liu T."/>
            <person name="Pan Y."/>
            <person name="Xia L."/>
            <person name="Li J."/>
            <person name="Zhao F."/>
            <person name="Cao W."/>
        </authorList>
    </citation>
    <scope>NUCLEOTIDE SEQUENCE</scope>
    <source>
        <strain evidence="1">Rsan-2018</strain>
        <tissue evidence="1">Larvae</tissue>
    </source>
</reference>
<sequence length="407" mass="44750">MKTKTDSNAPSTEQASRLQDVSAAQSFLLKLPASSPTSSPTPRTLCDISTFKPRCWSDSCLRKASAYSSSLQRGTLARGGPPNCCAECDSFFGNTTILDRLSSNPPTTWCENCNKWCLLFDMANEDAPVAPVTAFVAASLLSSTPFSFDNAGECLVWLERAFATSKHAAPDETNVRTIRYSLDPRARIVLSSLVSNESAAHPDGTTDGTLATLCRVTGPRVHELAAATLTRLPEAAKPPKWSVTTRRSEAALRRYLSERSAACPWISTPSQWWLGTDAPCIPIPLRDIVKKQLAKIEQEGATQRIDEPTHWCAGLVISKPHKRTTDASMKYSLAYNKWRSPSTLQVPTMGSQMKNMVENCPNCATSEWGGFFYDEGTDYLLLVDYYTRYPRVLSLCTTTSTVGIYII</sequence>
<protein>
    <submittedName>
        <fullName evidence="1">Uncharacterized protein</fullName>
    </submittedName>
</protein>
<gene>
    <name evidence="1" type="ORF">HPB52_009339</name>
</gene>
<dbReference type="VEuPathDB" id="VectorBase:RSAN_045241"/>
<dbReference type="Proteomes" id="UP000821837">
    <property type="component" value="Chromosome 11"/>
</dbReference>
<organism evidence="1 2">
    <name type="scientific">Rhipicephalus sanguineus</name>
    <name type="common">Brown dog tick</name>
    <name type="synonym">Ixodes sanguineus</name>
    <dbReference type="NCBI Taxonomy" id="34632"/>
    <lineage>
        <taxon>Eukaryota</taxon>
        <taxon>Metazoa</taxon>
        <taxon>Ecdysozoa</taxon>
        <taxon>Arthropoda</taxon>
        <taxon>Chelicerata</taxon>
        <taxon>Arachnida</taxon>
        <taxon>Acari</taxon>
        <taxon>Parasitiformes</taxon>
        <taxon>Ixodida</taxon>
        <taxon>Ixodoidea</taxon>
        <taxon>Ixodidae</taxon>
        <taxon>Rhipicephalinae</taxon>
        <taxon>Rhipicephalus</taxon>
        <taxon>Rhipicephalus</taxon>
    </lineage>
</organism>
<evidence type="ECO:0000313" key="2">
    <source>
        <dbReference type="Proteomes" id="UP000821837"/>
    </source>
</evidence>
<comment type="caution">
    <text evidence="1">The sequence shown here is derived from an EMBL/GenBank/DDBJ whole genome shotgun (WGS) entry which is preliminary data.</text>
</comment>
<accession>A0A9D4QCI6</accession>
<reference evidence="1" key="1">
    <citation type="journal article" date="2020" name="Cell">
        <title>Large-Scale Comparative Analyses of Tick Genomes Elucidate Their Genetic Diversity and Vector Capacities.</title>
        <authorList>
            <consortium name="Tick Genome and Microbiome Consortium (TIGMIC)"/>
            <person name="Jia N."/>
            <person name="Wang J."/>
            <person name="Shi W."/>
            <person name="Du L."/>
            <person name="Sun Y."/>
            <person name="Zhan W."/>
            <person name="Jiang J.F."/>
            <person name="Wang Q."/>
            <person name="Zhang B."/>
            <person name="Ji P."/>
            <person name="Bell-Sakyi L."/>
            <person name="Cui X.M."/>
            <person name="Yuan T.T."/>
            <person name="Jiang B.G."/>
            <person name="Yang W.F."/>
            <person name="Lam T.T."/>
            <person name="Chang Q.C."/>
            <person name="Ding S.J."/>
            <person name="Wang X.J."/>
            <person name="Zhu J.G."/>
            <person name="Ruan X.D."/>
            <person name="Zhao L."/>
            <person name="Wei J.T."/>
            <person name="Ye R.Z."/>
            <person name="Que T.C."/>
            <person name="Du C.H."/>
            <person name="Zhou Y.H."/>
            <person name="Cheng J.X."/>
            <person name="Dai P.F."/>
            <person name="Guo W.B."/>
            <person name="Han X.H."/>
            <person name="Huang E.J."/>
            <person name="Li L.F."/>
            <person name="Wei W."/>
            <person name="Gao Y.C."/>
            <person name="Liu J.Z."/>
            <person name="Shao H.Z."/>
            <person name="Wang X."/>
            <person name="Wang C.C."/>
            <person name="Yang T.C."/>
            <person name="Huo Q.B."/>
            <person name="Li W."/>
            <person name="Chen H.Y."/>
            <person name="Chen S.E."/>
            <person name="Zhou L.G."/>
            <person name="Ni X.B."/>
            <person name="Tian J.H."/>
            <person name="Sheng Y."/>
            <person name="Liu T."/>
            <person name="Pan Y.S."/>
            <person name="Xia L.Y."/>
            <person name="Li J."/>
            <person name="Zhao F."/>
            <person name="Cao W.C."/>
        </authorList>
    </citation>
    <scope>NUCLEOTIDE SEQUENCE</scope>
    <source>
        <strain evidence="1">Rsan-2018</strain>
    </source>
</reference>
<name>A0A9D4QCI6_RHISA</name>
<dbReference type="EMBL" id="JABSTV010001247">
    <property type="protein sequence ID" value="KAH7972208.1"/>
    <property type="molecule type" value="Genomic_DNA"/>
</dbReference>
<proteinExistence type="predicted"/>
<evidence type="ECO:0000313" key="1">
    <source>
        <dbReference type="EMBL" id="KAH7972208.1"/>
    </source>
</evidence>
<dbReference type="AlphaFoldDB" id="A0A9D4QCI6"/>